<organism evidence="3 4">
    <name type="scientific">Galendromus occidentalis</name>
    <name type="common">western predatory mite</name>
    <dbReference type="NCBI Taxonomy" id="34638"/>
    <lineage>
        <taxon>Eukaryota</taxon>
        <taxon>Metazoa</taxon>
        <taxon>Ecdysozoa</taxon>
        <taxon>Arthropoda</taxon>
        <taxon>Chelicerata</taxon>
        <taxon>Arachnida</taxon>
        <taxon>Acari</taxon>
        <taxon>Parasitiformes</taxon>
        <taxon>Mesostigmata</taxon>
        <taxon>Gamasina</taxon>
        <taxon>Phytoseioidea</taxon>
        <taxon>Phytoseiidae</taxon>
        <taxon>Typhlodrominae</taxon>
        <taxon>Galendromus</taxon>
    </lineage>
</organism>
<gene>
    <name evidence="4" type="primary">LOC100908545</name>
</gene>
<name>A0AAJ6VWW8_9ACAR</name>
<feature type="signal peptide" evidence="2">
    <location>
        <begin position="1"/>
        <end position="16"/>
    </location>
</feature>
<feature type="coiled-coil region" evidence="1">
    <location>
        <begin position="324"/>
        <end position="374"/>
    </location>
</feature>
<dbReference type="AlphaFoldDB" id="A0AAJ6VWW8"/>
<dbReference type="RefSeq" id="XP_003740648.1">
    <property type="nucleotide sequence ID" value="XM_003740600.1"/>
</dbReference>
<proteinExistence type="predicted"/>
<evidence type="ECO:0000256" key="1">
    <source>
        <dbReference type="SAM" id="Coils"/>
    </source>
</evidence>
<dbReference type="Proteomes" id="UP000694867">
    <property type="component" value="Unplaced"/>
</dbReference>
<reference evidence="4" key="1">
    <citation type="submission" date="2025-08" db="UniProtKB">
        <authorList>
            <consortium name="RefSeq"/>
        </authorList>
    </citation>
    <scope>IDENTIFICATION</scope>
</reference>
<evidence type="ECO:0000313" key="4">
    <source>
        <dbReference type="RefSeq" id="XP_003740648.1"/>
    </source>
</evidence>
<dbReference type="GeneID" id="100908545"/>
<sequence>MKFALIIAAALAAASAVPVSRQSGSGYAILNKVQGLLESHQYLVDDIGTAGVGSSPESVQEEAEFIDEQLRTTVEAAAQNIRSDEASEDQEAGASEEERQTISEIRSAIADATAQLAKIVWELAQAHGGKLSDSLAQAKRDLTKRIKDLTDEFLVRLREWMIPADDVPVSYIIDEVFEQIVAHLKAQISDSLREISDWHNLMTEAGREKLAAAKQRLTELSEKIAETVREWRKEKSSDPSENQSLYGMDPFYDDGSMLMLMEVLEELDDELAAKESEASTSGLKAERSLAYHVAEVRVQTEMLLAHVRQMIKDVLGADFASSVLLRLRRLLNLKVQELQDLQNLNEGGEDSERIAKLEEEIMVLRKKIIQTIRDAFQRPS</sequence>
<keyword evidence="1" id="KW-0175">Coiled coil</keyword>
<dbReference type="KEGG" id="goe:100908545"/>
<feature type="coiled-coil region" evidence="1">
    <location>
        <begin position="203"/>
        <end position="277"/>
    </location>
</feature>
<feature type="chain" id="PRO_5042613538" evidence="2">
    <location>
        <begin position="17"/>
        <end position="380"/>
    </location>
</feature>
<evidence type="ECO:0000313" key="3">
    <source>
        <dbReference type="Proteomes" id="UP000694867"/>
    </source>
</evidence>
<keyword evidence="3" id="KW-1185">Reference proteome</keyword>
<accession>A0AAJ6VWW8</accession>
<protein>
    <submittedName>
        <fullName evidence="4">Uncharacterized protein LOC100908545</fullName>
    </submittedName>
</protein>
<keyword evidence="2" id="KW-0732">Signal</keyword>
<evidence type="ECO:0000256" key="2">
    <source>
        <dbReference type="SAM" id="SignalP"/>
    </source>
</evidence>